<dbReference type="InterPro" id="IPR049286">
    <property type="entry name" value="DUF6844"/>
</dbReference>
<organism evidence="2">
    <name type="scientific">hydrothermal vent metagenome</name>
    <dbReference type="NCBI Taxonomy" id="652676"/>
    <lineage>
        <taxon>unclassified sequences</taxon>
        <taxon>metagenomes</taxon>
        <taxon>ecological metagenomes</taxon>
    </lineage>
</organism>
<protein>
    <recommendedName>
        <fullName evidence="1">DUF6844 domain-containing protein</fullName>
    </recommendedName>
</protein>
<gene>
    <name evidence="2" type="ORF">MNBD_DELTA04-223</name>
</gene>
<reference evidence="2" key="1">
    <citation type="submission" date="2018-06" db="EMBL/GenBank/DDBJ databases">
        <authorList>
            <person name="Zhirakovskaya E."/>
        </authorList>
    </citation>
    <scope>NUCLEOTIDE SEQUENCE</scope>
</reference>
<dbReference type="Pfam" id="PF20891">
    <property type="entry name" value="DUF6844"/>
    <property type="match status" value="1"/>
</dbReference>
<sequence length="454" mass="51015">MKKIILSLLLLCLFCNFALANNQGNKKISQKDAAEQNKLSNPNNVPSATDNIKNWAYEAIKKFGVDDFGEHNGKFFFFASQAVSLKPIDPQFGDALVNAYDKALLKLQSKYLITRFGRIAVKKIKSFYSNRSTHAKEIELPNHSVKDFSEKILKIIDKSLDVAGKKLDKKLIQLGVDPAELEKMTPTMKKDIFRDKFIKSTLRQASGSIAGLFPIQTALATDKSGRYVVGIIAVASPKTFQIVKDISLHRASLVEGKGRNVKDLLPNDKKKYLSTFGVRLTYDLDGAPMIISYGIGSYSQDGSDSYINDQLRSEAKQDAISNADGAIAEIVNGYMSEKQNRKNGEEIRKYIERKVKPNSDTIENSIRNIIKITNNNVRNSARESLKGVSTVKTWRYTTKEGVKFVGAVRVWRYSTLKAVNDFNNDEYHSKKTKVGHTYQKILQKSKVVNDINDF</sequence>
<dbReference type="AlphaFoldDB" id="A0A3B0VNE5"/>
<feature type="domain" description="DUF6844" evidence="1">
    <location>
        <begin position="154"/>
        <end position="247"/>
    </location>
</feature>
<evidence type="ECO:0000259" key="1">
    <source>
        <dbReference type="Pfam" id="PF20891"/>
    </source>
</evidence>
<proteinExistence type="predicted"/>
<dbReference type="EMBL" id="UOEY01000059">
    <property type="protein sequence ID" value="VAW38389.1"/>
    <property type="molecule type" value="Genomic_DNA"/>
</dbReference>
<evidence type="ECO:0000313" key="2">
    <source>
        <dbReference type="EMBL" id="VAW38389.1"/>
    </source>
</evidence>
<accession>A0A3B0VNE5</accession>
<name>A0A3B0VNE5_9ZZZZ</name>